<evidence type="ECO:0000256" key="4">
    <source>
        <dbReference type="ARBA" id="ARBA00022691"/>
    </source>
</evidence>
<dbReference type="PROSITE" id="PS51918">
    <property type="entry name" value="RADICAL_SAM"/>
    <property type="match status" value="1"/>
</dbReference>
<dbReference type="NCBIfam" id="TIGR00539">
    <property type="entry name" value="hemN_rel"/>
    <property type="match status" value="1"/>
</dbReference>
<comment type="similarity">
    <text evidence="1">Belongs to the anaerobic coproporphyrinogen-III oxidase family. HemW subfamily.</text>
</comment>
<evidence type="ECO:0000256" key="6">
    <source>
        <dbReference type="ARBA" id="ARBA00023004"/>
    </source>
</evidence>
<dbReference type="Proteomes" id="UP000657006">
    <property type="component" value="Unassembled WGS sequence"/>
</dbReference>
<evidence type="ECO:0000256" key="5">
    <source>
        <dbReference type="ARBA" id="ARBA00022723"/>
    </source>
</evidence>
<dbReference type="InterPro" id="IPR034505">
    <property type="entry name" value="Coproporphyrinogen-III_oxidase"/>
</dbReference>
<dbReference type="SFLD" id="SFLDF00562">
    <property type="entry name" value="HemN-like__clustered_with_heat"/>
    <property type="match status" value="1"/>
</dbReference>
<feature type="domain" description="Radical SAM core" evidence="10">
    <location>
        <begin position="9"/>
        <end position="249"/>
    </location>
</feature>
<proteinExistence type="inferred from homology"/>
<accession>A0A926DU45</accession>
<dbReference type="InterPro" id="IPR004559">
    <property type="entry name" value="HemW-like"/>
</dbReference>
<dbReference type="PANTHER" id="PTHR13932">
    <property type="entry name" value="COPROPORPHYRINIGEN III OXIDASE"/>
    <property type="match status" value="1"/>
</dbReference>
<dbReference type="AlphaFoldDB" id="A0A926DU45"/>
<dbReference type="SFLD" id="SFLDG01082">
    <property type="entry name" value="B12-binding_domain_containing"/>
    <property type="match status" value="1"/>
</dbReference>
<gene>
    <name evidence="11" type="ORF">H8730_10565</name>
</gene>
<comment type="subcellular location">
    <subcellularLocation>
        <location evidence="9">Cytoplasm</location>
    </subcellularLocation>
</comment>
<dbReference type="SFLD" id="SFLDS00029">
    <property type="entry name" value="Radical_SAM"/>
    <property type="match status" value="1"/>
</dbReference>
<dbReference type="GO" id="GO:0004109">
    <property type="term" value="F:coproporphyrinogen oxidase activity"/>
    <property type="evidence" value="ECO:0007669"/>
    <property type="project" value="InterPro"/>
</dbReference>
<evidence type="ECO:0000313" key="11">
    <source>
        <dbReference type="EMBL" id="MBC8543988.1"/>
    </source>
</evidence>
<dbReference type="GO" id="GO:0051539">
    <property type="term" value="F:4 iron, 4 sulfur cluster binding"/>
    <property type="evidence" value="ECO:0007669"/>
    <property type="project" value="UniProtKB-UniRule"/>
</dbReference>
<dbReference type="InterPro" id="IPR010723">
    <property type="entry name" value="HemN_C"/>
</dbReference>
<dbReference type="GO" id="GO:0005737">
    <property type="term" value="C:cytoplasm"/>
    <property type="evidence" value="ECO:0007669"/>
    <property type="project" value="UniProtKB-SubCell"/>
</dbReference>
<organism evidence="11 12">
    <name type="scientific">Bianquea renquensis</name>
    <dbReference type="NCBI Taxonomy" id="2763661"/>
    <lineage>
        <taxon>Bacteria</taxon>
        <taxon>Bacillati</taxon>
        <taxon>Bacillota</taxon>
        <taxon>Clostridia</taxon>
        <taxon>Eubacteriales</taxon>
        <taxon>Bianqueaceae</taxon>
        <taxon>Bianquea</taxon>
    </lineage>
</organism>
<keyword evidence="7 9" id="KW-0411">Iron-sulfur</keyword>
<dbReference type="GO" id="GO:0006779">
    <property type="term" value="P:porphyrin-containing compound biosynthetic process"/>
    <property type="evidence" value="ECO:0007669"/>
    <property type="project" value="InterPro"/>
</dbReference>
<evidence type="ECO:0000256" key="2">
    <source>
        <dbReference type="ARBA" id="ARBA00017228"/>
    </source>
</evidence>
<keyword evidence="3 9" id="KW-0349">Heme</keyword>
<dbReference type="InterPro" id="IPR013785">
    <property type="entry name" value="Aldolase_TIM"/>
</dbReference>
<dbReference type="PANTHER" id="PTHR13932:SF5">
    <property type="entry name" value="RADICAL S-ADENOSYL METHIONINE DOMAIN-CONTAINING PROTEIN 1, MITOCHONDRIAL"/>
    <property type="match status" value="1"/>
</dbReference>
<keyword evidence="4 9" id="KW-0949">S-adenosyl-L-methionine</keyword>
<evidence type="ECO:0000256" key="7">
    <source>
        <dbReference type="ARBA" id="ARBA00023014"/>
    </source>
</evidence>
<protein>
    <recommendedName>
        <fullName evidence="2 9">Heme chaperone HemW</fullName>
    </recommendedName>
</protein>
<dbReference type="SUPFAM" id="SSF102114">
    <property type="entry name" value="Radical SAM enzymes"/>
    <property type="match status" value="1"/>
</dbReference>
<keyword evidence="6 9" id="KW-0408">Iron</keyword>
<dbReference type="InterPro" id="IPR006638">
    <property type="entry name" value="Elp3/MiaA/NifB-like_rSAM"/>
</dbReference>
<evidence type="ECO:0000259" key="10">
    <source>
        <dbReference type="PROSITE" id="PS51918"/>
    </source>
</evidence>
<keyword evidence="8 9" id="KW-0143">Chaperone</keyword>
<evidence type="ECO:0000256" key="1">
    <source>
        <dbReference type="ARBA" id="ARBA00006100"/>
    </source>
</evidence>
<dbReference type="SFLD" id="SFLDF00288">
    <property type="entry name" value="HemN-like__clustered_with_nucl"/>
    <property type="match status" value="1"/>
</dbReference>
<reference evidence="11" key="1">
    <citation type="submission" date="2020-08" db="EMBL/GenBank/DDBJ databases">
        <title>Genome public.</title>
        <authorList>
            <person name="Liu C."/>
            <person name="Sun Q."/>
        </authorList>
    </citation>
    <scope>NUCLEOTIDE SEQUENCE</scope>
    <source>
        <strain evidence="11">NSJ-32</strain>
    </source>
</reference>
<comment type="function">
    <text evidence="9">Probably acts as a heme chaperone, transferring heme to an unknown acceptor. Binds one molecule of heme per monomer, possibly covalently. Binds 1 [4Fe-4S] cluster. The cluster is coordinated with 3 cysteines and an exchangeable S-adenosyl-L-methionine.</text>
</comment>
<dbReference type="Pfam" id="PF04055">
    <property type="entry name" value="Radical_SAM"/>
    <property type="match status" value="1"/>
</dbReference>
<dbReference type="SMART" id="SM00729">
    <property type="entry name" value="Elp3"/>
    <property type="match status" value="1"/>
</dbReference>
<keyword evidence="9" id="KW-0004">4Fe-4S</keyword>
<dbReference type="InterPro" id="IPR058240">
    <property type="entry name" value="rSAM_sf"/>
</dbReference>
<dbReference type="Gene3D" id="3.20.20.70">
    <property type="entry name" value="Aldolase class I"/>
    <property type="match status" value="1"/>
</dbReference>
<dbReference type="SFLD" id="SFLDG01065">
    <property type="entry name" value="anaerobic_coproporphyrinogen-I"/>
    <property type="match status" value="1"/>
</dbReference>
<evidence type="ECO:0000256" key="9">
    <source>
        <dbReference type="RuleBase" id="RU364116"/>
    </source>
</evidence>
<dbReference type="GO" id="GO:0046872">
    <property type="term" value="F:metal ion binding"/>
    <property type="evidence" value="ECO:0007669"/>
    <property type="project" value="UniProtKB-UniRule"/>
</dbReference>
<dbReference type="EMBL" id="JACRSQ010000015">
    <property type="protein sequence ID" value="MBC8543988.1"/>
    <property type="molecule type" value="Genomic_DNA"/>
</dbReference>
<sequence>MRKSSAEMEFGMKNLALYLHVPFCLRKCRYCDFLSFSADASIKRDYVEALKREIEARGRWFREKGGYRLYSVFIGGGTPSILEGGQVGELLSSVWNAFGQKPMTNEVTLEANPGTITQEKIRCWKQAGVTRVSVGVQAAQNILLKRLGRVHTWEETLEGIQELRCAGFRSISADLMMGLPGQSLEDWTDTLAKILAMGVEHISCYSLILEEGTPFYREEAAGKLSLPSDEEERRMYHTAVRQLAAAGYRQYEISNFAKPGYACLHNLCYWDLTSYLGLGLGASSYLEGTRFQNTNDMQNYLKNSQYPRSIQENCTVVTQAREMEEYMFLGLRRTDGVEADSFRARFGAGVESVYGEALAALQRKGFLQFKEGRICLTELGRDFANQVFVEFLLDPETE</sequence>
<evidence type="ECO:0000313" key="12">
    <source>
        <dbReference type="Proteomes" id="UP000657006"/>
    </source>
</evidence>
<name>A0A926DU45_9FIRM</name>
<evidence type="ECO:0000256" key="8">
    <source>
        <dbReference type="ARBA" id="ARBA00023186"/>
    </source>
</evidence>
<keyword evidence="5 9" id="KW-0479">Metal-binding</keyword>
<keyword evidence="12" id="KW-1185">Reference proteome</keyword>
<dbReference type="Pfam" id="PF06969">
    <property type="entry name" value="HemN_C"/>
    <property type="match status" value="1"/>
</dbReference>
<dbReference type="InterPro" id="IPR007197">
    <property type="entry name" value="rSAM"/>
</dbReference>
<evidence type="ECO:0000256" key="3">
    <source>
        <dbReference type="ARBA" id="ARBA00022617"/>
    </source>
</evidence>
<comment type="caution">
    <text evidence="11">The sequence shown here is derived from an EMBL/GenBank/DDBJ whole genome shotgun (WGS) entry which is preliminary data.</text>
</comment>
<keyword evidence="9" id="KW-0963">Cytoplasm</keyword>